<dbReference type="InterPro" id="IPR050612">
    <property type="entry name" value="Prok_Mopterin_Oxidored"/>
</dbReference>
<dbReference type="GO" id="GO:0043546">
    <property type="term" value="F:molybdopterin cofactor binding"/>
    <property type="evidence" value="ECO:0007669"/>
    <property type="project" value="InterPro"/>
</dbReference>
<reference evidence="6 7" key="1">
    <citation type="submission" date="2019-02" db="EMBL/GenBank/DDBJ databases">
        <title>Deep-cultivation of Planctomycetes and their phenomic and genomic characterization uncovers novel biology.</title>
        <authorList>
            <person name="Wiegand S."/>
            <person name="Jogler M."/>
            <person name="Boedeker C."/>
            <person name="Pinto D."/>
            <person name="Vollmers J."/>
            <person name="Rivas-Marin E."/>
            <person name="Kohn T."/>
            <person name="Peeters S.H."/>
            <person name="Heuer A."/>
            <person name="Rast P."/>
            <person name="Oberbeckmann S."/>
            <person name="Bunk B."/>
            <person name="Jeske O."/>
            <person name="Meyerdierks A."/>
            <person name="Storesund J.E."/>
            <person name="Kallscheuer N."/>
            <person name="Luecker S."/>
            <person name="Lage O.M."/>
            <person name="Pohl T."/>
            <person name="Merkel B.J."/>
            <person name="Hornburger P."/>
            <person name="Mueller R.-W."/>
            <person name="Bruemmer F."/>
            <person name="Labrenz M."/>
            <person name="Spormann A.M."/>
            <person name="Op den Camp H."/>
            <person name="Overmann J."/>
            <person name="Amann R."/>
            <person name="Jetten M.S.M."/>
            <person name="Mascher T."/>
            <person name="Medema M.H."/>
            <person name="Devos D.P."/>
            <person name="Kaster A.-K."/>
            <person name="Ovreas L."/>
            <person name="Rohde M."/>
            <person name="Galperin M.Y."/>
            <person name="Jogler C."/>
        </authorList>
    </citation>
    <scope>NUCLEOTIDE SEQUENCE [LARGE SCALE GENOMIC DNA]</scope>
    <source>
        <strain evidence="6 7">ElP</strain>
    </source>
</reference>
<protein>
    <submittedName>
        <fullName evidence="6">Acetylene hydratase</fullName>
        <ecNumber evidence="6">4.2.1.112</ecNumber>
    </submittedName>
</protein>
<evidence type="ECO:0000256" key="4">
    <source>
        <dbReference type="ARBA" id="ARBA00023014"/>
    </source>
</evidence>
<sequence length="704" mass="76557">MATAPLTVVKNVCPLDCPDTCSMVVTVRDGVAVDLRGDRDHPFTRGFLCQKMARYLDRVYSPDRLMHPMRRVGPKGPGRGRFERIGWDEAIDLIAERFRSVAGSPDGPQAILPYSYYGTMGKIQAESLDRRFFHLLGASKLDRTICATAGGVGYEYTMGAGRLGADPMGAVDCRLVINWGSNTANTNSHLWSLMIEARKRRGATIVTIDPYRSPTARRSDWHLQPRPGTDAALALGLMHVIWRDLLQDQDYLDRGTVGADRLRDRALDEYPPDRVSEITGVAAEEIEALARRYATEHPSLIRVNYGLQRHGGGGMAVRTIACLPAIVGAWRHRGGGVLLSTSGTYGLNSMALTRPDLSPPGTRSINMNRLGEALLGELPGPPVRALYVYNCNPAAVAPDQGKVVEGFLREDLFTVVHELFPTDTVDYADVVLPATSQLEHEDIHTSYGHHFVMHNPRAIAPMGESRSNADVFRALAARLGFAPELFPDDETLMRQALDGGPALAGIAPDRLKEAGSIRLDLPDDYRPFADGVFPTPSGKCELYSARMEADGLDPLPSFVPPHEDPQTRPELASRFPIQLLSPPRPQFLNSTFANSESHRKAAGDPTIELSAEDAASRGMAEGDWAEVFNDRGRFVARVALTGAVRSGSATSPGIYWSRLVPGGSGVNATTSSALTDMGGGATFFDNLVQVRRLDGPPPSSPLDR</sequence>
<evidence type="ECO:0000313" key="7">
    <source>
        <dbReference type="Proteomes" id="UP000317835"/>
    </source>
</evidence>
<dbReference type="Pfam" id="PF04879">
    <property type="entry name" value="Molybdop_Fe4S4"/>
    <property type="match status" value="1"/>
</dbReference>
<dbReference type="Proteomes" id="UP000317835">
    <property type="component" value="Chromosome"/>
</dbReference>
<dbReference type="RefSeq" id="WP_145277012.1">
    <property type="nucleotide sequence ID" value="NZ_CP036426.1"/>
</dbReference>
<dbReference type="InterPro" id="IPR037920">
    <property type="entry name" value="YoaE_C"/>
</dbReference>
<keyword evidence="3" id="KW-0408">Iron</keyword>
<dbReference type="GO" id="GO:0046872">
    <property type="term" value="F:metal ion binding"/>
    <property type="evidence" value="ECO:0007669"/>
    <property type="project" value="UniProtKB-KW"/>
</dbReference>
<dbReference type="SUPFAM" id="SSF53706">
    <property type="entry name" value="Formate dehydrogenase/DMSO reductase, domains 1-3"/>
    <property type="match status" value="1"/>
</dbReference>
<dbReference type="CDD" id="cd02786">
    <property type="entry name" value="MopB_CT_3"/>
    <property type="match status" value="1"/>
</dbReference>
<dbReference type="InterPro" id="IPR006963">
    <property type="entry name" value="Mopterin_OxRdtase_4Fe-4S_dom"/>
</dbReference>
<dbReference type="EC" id="4.2.1.112" evidence="6"/>
<keyword evidence="4" id="KW-0411">Iron-sulfur</keyword>
<dbReference type="InterPro" id="IPR006657">
    <property type="entry name" value="MoPterin_dinucl-bd_dom"/>
</dbReference>
<dbReference type="Gene3D" id="2.20.25.90">
    <property type="entry name" value="ADC-like domains"/>
    <property type="match status" value="1"/>
</dbReference>
<comment type="similarity">
    <text evidence="1">Belongs to the prokaryotic molybdopterin-containing oxidoreductase family.</text>
</comment>
<evidence type="ECO:0000256" key="3">
    <source>
        <dbReference type="ARBA" id="ARBA00023004"/>
    </source>
</evidence>
<dbReference type="Gene3D" id="3.40.50.740">
    <property type="match status" value="1"/>
</dbReference>
<name>A0A518HC98_9BACT</name>
<dbReference type="Pfam" id="PF00384">
    <property type="entry name" value="Molybdopterin"/>
    <property type="match status" value="1"/>
</dbReference>
<dbReference type="EMBL" id="CP036426">
    <property type="protein sequence ID" value="QDV38488.1"/>
    <property type="molecule type" value="Genomic_DNA"/>
</dbReference>
<accession>A0A518HC98</accession>
<evidence type="ECO:0000256" key="2">
    <source>
        <dbReference type="ARBA" id="ARBA00022723"/>
    </source>
</evidence>
<dbReference type="OrthoDB" id="9803192at2"/>
<dbReference type="Gene3D" id="3.40.228.10">
    <property type="entry name" value="Dimethylsulfoxide Reductase, domain 2"/>
    <property type="match status" value="1"/>
</dbReference>
<dbReference type="GO" id="GO:0051536">
    <property type="term" value="F:iron-sulfur cluster binding"/>
    <property type="evidence" value="ECO:0007669"/>
    <property type="project" value="UniProtKB-KW"/>
</dbReference>
<dbReference type="PROSITE" id="PS51669">
    <property type="entry name" value="4FE4S_MOW_BIS_MGD"/>
    <property type="match status" value="1"/>
</dbReference>
<dbReference type="SUPFAM" id="SSF50692">
    <property type="entry name" value="ADC-like"/>
    <property type="match status" value="1"/>
</dbReference>
<evidence type="ECO:0000256" key="1">
    <source>
        <dbReference type="ARBA" id="ARBA00010312"/>
    </source>
</evidence>
<evidence type="ECO:0000259" key="5">
    <source>
        <dbReference type="PROSITE" id="PS51669"/>
    </source>
</evidence>
<keyword evidence="7" id="KW-1185">Reference proteome</keyword>
<evidence type="ECO:0000313" key="6">
    <source>
        <dbReference type="EMBL" id="QDV38488.1"/>
    </source>
</evidence>
<dbReference type="AlphaFoldDB" id="A0A518HC98"/>
<keyword evidence="2" id="KW-0479">Metal-binding</keyword>
<dbReference type="PANTHER" id="PTHR43742:SF6">
    <property type="entry name" value="OXIDOREDUCTASE YYAE-RELATED"/>
    <property type="match status" value="1"/>
</dbReference>
<dbReference type="InterPro" id="IPR006656">
    <property type="entry name" value="Mopterin_OxRdtase"/>
</dbReference>
<proteinExistence type="inferred from homology"/>
<dbReference type="GO" id="GO:0018818">
    <property type="term" value="F:acetylene hydratase activity"/>
    <property type="evidence" value="ECO:0007669"/>
    <property type="project" value="UniProtKB-EC"/>
</dbReference>
<dbReference type="Gene3D" id="3.30.2070.10">
    <property type="entry name" value="Formate dehydrogenase/DMSO reductase"/>
    <property type="match status" value="1"/>
</dbReference>
<dbReference type="InterPro" id="IPR009010">
    <property type="entry name" value="Asp_de-COase-like_dom_sf"/>
</dbReference>
<keyword evidence="6" id="KW-0456">Lyase</keyword>
<dbReference type="Gene3D" id="2.40.40.20">
    <property type="match status" value="1"/>
</dbReference>
<dbReference type="GO" id="GO:0016491">
    <property type="term" value="F:oxidoreductase activity"/>
    <property type="evidence" value="ECO:0007669"/>
    <property type="project" value="InterPro"/>
</dbReference>
<dbReference type="CDD" id="cd02766">
    <property type="entry name" value="MopB_3"/>
    <property type="match status" value="1"/>
</dbReference>
<dbReference type="KEGG" id="tpla:ElP_64430"/>
<dbReference type="Pfam" id="PF01568">
    <property type="entry name" value="Molydop_binding"/>
    <property type="match status" value="1"/>
</dbReference>
<feature type="domain" description="4Fe-4S Mo/W bis-MGD-type" evidence="5">
    <location>
        <begin position="6"/>
        <end position="63"/>
    </location>
</feature>
<organism evidence="6 7">
    <name type="scientific">Tautonia plasticadhaerens</name>
    <dbReference type="NCBI Taxonomy" id="2527974"/>
    <lineage>
        <taxon>Bacteria</taxon>
        <taxon>Pseudomonadati</taxon>
        <taxon>Planctomycetota</taxon>
        <taxon>Planctomycetia</taxon>
        <taxon>Isosphaerales</taxon>
        <taxon>Isosphaeraceae</taxon>
        <taxon>Tautonia</taxon>
    </lineage>
</organism>
<dbReference type="SMART" id="SM00926">
    <property type="entry name" value="Molybdop_Fe4S4"/>
    <property type="match status" value="1"/>
</dbReference>
<dbReference type="PANTHER" id="PTHR43742">
    <property type="entry name" value="TRIMETHYLAMINE-N-OXIDE REDUCTASE"/>
    <property type="match status" value="1"/>
</dbReference>
<gene>
    <name evidence="6" type="ORF">ElP_64430</name>
</gene>